<dbReference type="PANTHER" id="PTHR19446">
    <property type="entry name" value="REVERSE TRANSCRIPTASES"/>
    <property type="match status" value="1"/>
</dbReference>
<proteinExistence type="predicted"/>
<sequence length="160" mass="16839">RNAFGAMPHDFLWLVLSRLGVSPDFLAIVQDIYTDASTMVSAASGVCPPIDQLCGVFQGCPLSPLLFIAGMTPLMMALDAQAPAHGVKVAADVNLSTTAFADDIKIFSRTPSDLSRPSRPSTLISRAFGPTSSPLSASTHNSPGPYSRKSISLVGRAFKS</sequence>
<feature type="domain" description="Reverse transcriptase" evidence="3">
    <location>
        <begin position="2"/>
        <end position="116"/>
    </location>
</feature>
<name>A0A418DSL2_APHAT</name>
<gene>
    <name evidence="4" type="ORF">DYB26_011853</name>
</gene>
<accession>A0A418DSL2</accession>
<dbReference type="Proteomes" id="UP000286510">
    <property type="component" value="Unassembled WGS sequence"/>
</dbReference>
<feature type="compositionally biased region" description="Polar residues" evidence="1">
    <location>
        <begin position="111"/>
        <end position="144"/>
    </location>
</feature>
<organism evidence="4 5">
    <name type="scientific">Aphanomyces astaci</name>
    <name type="common">Crayfish plague agent</name>
    <dbReference type="NCBI Taxonomy" id="112090"/>
    <lineage>
        <taxon>Eukaryota</taxon>
        <taxon>Sar</taxon>
        <taxon>Stramenopiles</taxon>
        <taxon>Oomycota</taxon>
        <taxon>Saprolegniomycetes</taxon>
        <taxon>Saprolegniales</taxon>
        <taxon>Verrucalvaceae</taxon>
        <taxon>Aphanomyces</taxon>
    </lineage>
</organism>
<feature type="region of interest" description="Disordered" evidence="1">
    <location>
        <begin position="111"/>
        <end position="149"/>
    </location>
</feature>
<dbReference type="Pfam" id="PF00078">
    <property type="entry name" value="RVT_1"/>
    <property type="match status" value="1"/>
</dbReference>
<evidence type="ECO:0000259" key="3">
    <source>
        <dbReference type="Pfam" id="PF00078"/>
    </source>
</evidence>
<evidence type="ECO:0000256" key="1">
    <source>
        <dbReference type="SAM" id="MobiDB-lite"/>
    </source>
</evidence>
<feature type="signal peptide" evidence="2">
    <location>
        <begin position="1"/>
        <end position="23"/>
    </location>
</feature>
<keyword evidence="2" id="KW-0732">Signal</keyword>
<evidence type="ECO:0000313" key="4">
    <source>
        <dbReference type="EMBL" id="RHY99025.1"/>
    </source>
</evidence>
<reference evidence="4 5" key="1">
    <citation type="submission" date="2018-08" db="EMBL/GenBank/DDBJ databases">
        <title>Aphanomyces genome sequencing and annotation.</title>
        <authorList>
            <person name="Minardi D."/>
            <person name="Oidtmann B."/>
            <person name="Van Der Giezen M."/>
            <person name="Studholme D.J."/>
        </authorList>
    </citation>
    <scope>NUCLEOTIDE SEQUENCE [LARGE SCALE GENOMIC DNA]</scope>
    <source>
        <strain evidence="4 5">FDL457</strain>
    </source>
</reference>
<evidence type="ECO:0000256" key="2">
    <source>
        <dbReference type="SAM" id="SignalP"/>
    </source>
</evidence>
<protein>
    <recommendedName>
        <fullName evidence="3">Reverse transcriptase domain-containing protein</fullName>
    </recommendedName>
</protein>
<feature type="non-terminal residue" evidence="4">
    <location>
        <position position="1"/>
    </location>
</feature>
<comment type="caution">
    <text evidence="4">The sequence shown here is derived from an EMBL/GenBank/DDBJ whole genome shotgun (WGS) entry which is preliminary data.</text>
</comment>
<feature type="chain" id="PRO_5019255414" description="Reverse transcriptase domain-containing protein" evidence="2">
    <location>
        <begin position="24"/>
        <end position="160"/>
    </location>
</feature>
<dbReference type="EMBL" id="QUTF01019698">
    <property type="protein sequence ID" value="RHY99025.1"/>
    <property type="molecule type" value="Genomic_DNA"/>
</dbReference>
<dbReference type="InterPro" id="IPR000477">
    <property type="entry name" value="RT_dom"/>
</dbReference>
<dbReference type="AlphaFoldDB" id="A0A418DSL2"/>
<evidence type="ECO:0000313" key="5">
    <source>
        <dbReference type="Proteomes" id="UP000286510"/>
    </source>
</evidence>